<accession>A0A0F8ZED7</accession>
<organism evidence="1">
    <name type="scientific">marine sediment metagenome</name>
    <dbReference type="NCBI Taxonomy" id="412755"/>
    <lineage>
        <taxon>unclassified sequences</taxon>
        <taxon>metagenomes</taxon>
        <taxon>ecological metagenomes</taxon>
    </lineage>
</organism>
<name>A0A0F8ZED7_9ZZZZ</name>
<gene>
    <name evidence="1" type="ORF">LCGC14_2784650</name>
</gene>
<reference evidence="1" key="1">
    <citation type="journal article" date="2015" name="Nature">
        <title>Complex archaea that bridge the gap between prokaryotes and eukaryotes.</title>
        <authorList>
            <person name="Spang A."/>
            <person name="Saw J.H."/>
            <person name="Jorgensen S.L."/>
            <person name="Zaremba-Niedzwiedzka K."/>
            <person name="Martijn J."/>
            <person name="Lind A.E."/>
            <person name="van Eijk R."/>
            <person name="Schleper C."/>
            <person name="Guy L."/>
            <person name="Ettema T.J."/>
        </authorList>
    </citation>
    <scope>NUCLEOTIDE SEQUENCE</scope>
</reference>
<comment type="caution">
    <text evidence="1">The sequence shown here is derived from an EMBL/GenBank/DDBJ whole genome shotgun (WGS) entry which is preliminary data.</text>
</comment>
<dbReference type="EMBL" id="LAZR01051838">
    <property type="protein sequence ID" value="KKK84310.1"/>
    <property type="molecule type" value="Genomic_DNA"/>
</dbReference>
<dbReference type="AlphaFoldDB" id="A0A0F8ZED7"/>
<evidence type="ECO:0000313" key="1">
    <source>
        <dbReference type="EMBL" id="KKK84310.1"/>
    </source>
</evidence>
<dbReference type="InterPro" id="IPR021686">
    <property type="entry name" value="DUF3268"/>
</dbReference>
<sequence length="112" mass="13140">MICPYCKKEAKWIQNKAIYGRNYGKSYMCYYCKVCDAYVGCHNNTREPLGTMANKELRDLRKQAHSIIDPLWKSGQMRRNEVYNMLKKKFGKVIHIGESDVELCNLIIKELV</sequence>
<proteinExistence type="predicted"/>
<protein>
    <submittedName>
        <fullName evidence="1">Uncharacterized protein</fullName>
    </submittedName>
</protein>
<dbReference type="Pfam" id="PF11672">
    <property type="entry name" value="DUF3268"/>
    <property type="match status" value="1"/>
</dbReference>